<accession>A0ABY4YD06</accession>
<proteinExistence type="inferred from homology"/>
<keyword evidence="9" id="KW-1185">Reference proteome</keyword>
<evidence type="ECO:0000259" key="7">
    <source>
        <dbReference type="Pfam" id="PF02911"/>
    </source>
</evidence>
<evidence type="ECO:0000256" key="4">
    <source>
        <dbReference type="ARBA" id="ARBA00022917"/>
    </source>
</evidence>
<sequence length="317" mass="34139">MMSLKIVFAGTPAFGLPCLDALAQSTHEIQAIYTQPDRPAGRGRKLQASAVKEWALAHNIPVYQPLNFKSPEAIAELAALKPDLLIVIAYGLILPKAVLEIPRLGCVNVHASLLPYWRGASPIQHAILHGDSESGVTIMQMDVGMDTGDMLRKVSCPITDTDTATTLHDKLAAISAQPLLKTIEELANNTAKPEVQDGSLATYAGKINKEDALINWQRTAKEIDCQIRAFNPWPVAYTLLNEDVLRIHQAQVVDMDLNQAPGTVVALDKKGMLVATAHQGLLVEKIQLPGGKVITVADCLNSSKSPLHVGLALSSES</sequence>
<dbReference type="InterPro" id="IPR041711">
    <property type="entry name" value="Met-tRNA-FMT_N"/>
</dbReference>
<evidence type="ECO:0000313" key="9">
    <source>
        <dbReference type="Proteomes" id="UP001057474"/>
    </source>
</evidence>
<evidence type="ECO:0000259" key="6">
    <source>
        <dbReference type="Pfam" id="PF00551"/>
    </source>
</evidence>
<dbReference type="Proteomes" id="UP001057474">
    <property type="component" value="Chromosome"/>
</dbReference>
<dbReference type="PANTHER" id="PTHR11138:SF5">
    <property type="entry name" value="METHIONYL-TRNA FORMYLTRANSFERASE, MITOCHONDRIAL"/>
    <property type="match status" value="1"/>
</dbReference>
<keyword evidence="3 5" id="KW-0808">Transferase</keyword>
<dbReference type="InterPro" id="IPR002376">
    <property type="entry name" value="Formyl_transf_N"/>
</dbReference>
<dbReference type="InterPro" id="IPR001555">
    <property type="entry name" value="GART_AS"/>
</dbReference>
<dbReference type="InterPro" id="IPR011034">
    <property type="entry name" value="Formyl_transferase-like_C_sf"/>
</dbReference>
<dbReference type="CDD" id="cd08646">
    <property type="entry name" value="FMT_core_Met-tRNA-FMT_N"/>
    <property type="match status" value="1"/>
</dbReference>
<name>A0ABY4YD06_9GAMM</name>
<comment type="catalytic activity">
    <reaction evidence="5">
        <text>L-methionyl-tRNA(fMet) + (6R)-10-formyltetrahydrofolate = N-formyl-L-methionyl-tRNA(fMet) + (6S)-5,6,7,8-tetrahydrofolate + H(+)</text>
        <dbReference type="Rhea" id="RHEA:24380"/>
        <dbReference type="Rhea" id="RHEA-COMP:9952"/>
        <dbReference type="Rhea" id="RHEA-COMP:9953"/>
        <dbReference type="ChEBI" id="CHEBI:15378"/>
        <dbReference type="ChEBI" id="CHEBI:57453"/>
        <dbReference type="ChEBI" id="CHEBI:78530"/>
        <dbReference type="ChEBI" id="CHEBI:78844"/>
        <dbReference type="ChEBI" id="CHEBI:195366"/>
        <dbReference type="EC" id="2.1.2.9"/>
    </reaction>
</comment>
<feature type="domain" description="Formyl transferase C-terminal" evidence="7">
    <location>
        <begin position="206"/>
        <end position="303"/>
    </location>
</feature>
<feature type="binding site" evidence="5">
    <location>
        <begin position="112"/>
        <end position="115"/>
    </location>
    <ligand>
        <name>(6S)-5,6,7,8-tetrahydrofolate</name>
        <dbReference type="ChEBI" id="CHEBI:57453"/>
    </ligand>
</feature>
<keyword evidence="4 5" id="KW-0648">Protein biosynthesis</keyword>
<dbReference type="PROSITE" id="PS00373">
    <property type="entry name" value="GART"/>
    <property type="match status" value="1"/>
</dbReference>
<dbReference type="EMBL" id="CP071527">
    <property type="protein sequence ID" value="USQ15125.1"/>
    <property type="molecule type" value="Genomic_DNA"/>
</dbReference>
<dbReference type="Pfam" id="PF00551">
    <property type="entry name" value="Formyl_trans_N"/>
    <property type="match status" value="1"/>
</dbReference>
<dbReference type="InterPro" id="IPR044135">
    <property type="entry name" value="Met-tRNA-FMT_C"/>
</dbReference>
<dbReference type="HAMAP" id="MF_00182">
    <property type="entry name" value="Formyl_trans"/>
    <property type="match status" value="1"/>
</dbReference>
<feature type="domain" description="Formyl transferase N-terminal" evidence="6">
    <location>
        <begin position="5"/>
        <end position="180"/>
    </location>
</feature>
<dbReference type="Pfam" id="PF02911">
    <property type="entry name" value="Formyl_trans_C"/>
    <property type="match status" value="1"/>
</dbReference>
<comment type="function">
    <text evidence="5">Attaches a formyl group to the free amino group of methionyl-tRNA(fMet). The formyl group appears to play a dual role in the initiator identity of N-formylmethionyl-tRNA by promoting its recognition by IF2 and preventing the misappropriation of this tRNA by the elongation apparatus.</text>
</comment>
<dbReference type="CDD" id="cd08704">
    <property type="entry name" value="Met_tRNA_FMT_C"/>
    <property type="match status" value="1"/>
</dbReference>
<dbReference type="InterPro" id="IPR005793">
    <property type="entry name" value="Formyl_trans_C"/>
</dbReference>
<dbReference type="Gene3D" id="3.40.50.12230">
    <property type="match status" value="1"/>
</dbReference>
<evidence type="ECO:0000313" key="8">
    <source>
        <dbReference type="EMBL" id="USQ15125.1"/>
    </source>
</evidence>
<dbReference type="NCBIfam" id="TIGR00460">
    <property type="entry name" value="fmt"/>
    <property type="match status" value="1"/>
</dbReference>
<evidence type="ECO:0000256" key="1">
    <source>
        <dbReference type="ARBA" id="ARBA00010699"/>
    </source>
</evidence>
<organism evidence="8 9">
    <name type="scientific">Legionella lytica</name>
    <dbReference type="NCBI Taxonomy" id="96232"/>
    <lineage>
        <taxon>Bacteria</taxon>
        <taxon>Pseudomonadati</taxon>
        <taxon>Pseudomonadota</taxon>
        <taxon>Gammaproteobacteria</taxon>
        <taxon>Legionellales</taxon>
        <taxon>Legionellaceae</taxon>
        <taxon>Legionella</taxon>
    </lineage>
</organism>
<dbReference type="SUPFAM" id="SSF53328">
    <property type="entry name" value="Formyltransferase"/>
    <property type="match status" value="1"/>
</dbReference>
<evidence type="ECO:0000256" key="5">
    <source>
        <dbReference type="HAMAP-Rule" id="MF_00182"/>
    </source>
</evidence>
<dbReference type="GO" id="GO:0004479">
    <property type="term" value="F:methionyl-tRNA formyltransferase activity"/>
    <property type="evidence" value="ECO:0007669"/>
    <property type="project" value="UniProtKB-EC"/>
</dbReference>
<comment type="similarity">
    <text evidence="1 5">Belongs to the Fmt family.</text>
</comment>
<protein>
    <recommendedName>
        <fullName evidence="2 5">Methionyl-tRNA formyltransferase</fullName>
        <ecNumber evidence="2 5">2.1.2.9</ecNumber>
    </recommendedName>
</protein>
<dbReference type="InterPro" id="IPR036477">
    <property type="entry name" value="Formyl_transf_N_sf"/>
</dbReference>
<dbReference type="PANTHER" id="PTHR11138">
    <property type="entry name" value="METHIONYL-TRNA FORMYLTRANSFERASE"/>
    <property type="match status" value="1"/>
</dbReference>
<dbReference type="SUPFAM" id="SSF50486">
    <property type="entry name" value="FMT C-terminal domain-like"/>
    <property type="match status" value="1"/>
</dbReference>
<evidence type="ECO:0000256" key="3">
    <source>
        <dbReference type="ARBA" id="ARBA00022679"/>
    </source>
</evidence>
<gene>
    <name evidence="5" type="primary">fmt</name>
    <name evidence="8" type="ORF">J2N86_04840</name>
</gene>
<dbReference type="InterPro" id="IPR005794">
    <property type="entry name" value="Fmt"/>
</dbReference>
<dbReference type="EC" id="2.1.2.9" evidence="2 5"/>
<reference evidence="8" key="1">
    <citation type="submission" date="2021-03" db="EMBL/GenBank/DDBJ databases">
        <title>Legionella lytica PCM 2298.</title>
        <authorList>
            <person name="Koper P."/>
        </authorList>
    </citation>
    <scope>NUCLEOTIDE SEQUENCE</scope>
    <source>
        <strain evidence="8">PCM 2298</strain>
    </source>
</reference>
<evidence type="ECO:0000256" key="2">
    <source>
        <dbReference type="ARBA" id="ARBA00012261"/>
    </source>
</evidence>